<reference evidence="3" key="1">
    <citation type="submission" date="2017-09" db="EMBL/GenBank/DDBJ databases">
        <title>Depth-based differentiation of microbial function through sediment-hosted aquifers and enrichment of novel symbionts in the deep terrestrial subsurface.</title>
        <authorList>
            <person name="Probst A.J."/>
            <person name="Ladd B."/>
            <person name="Jarett J.K."/>
            <person name="Geller-Mcgrath D.E."/>
            <person name="Sieber C.M.K."/>
            <person name="Emerson J.B."/>
            <person name="Anantharaman K."/>
            <person name="Thomas B.C."/>
            <person name="Malmstrom R."/>
            <person name="Stieglmeier M."/>
            <person name="Klingl A."/>
            <person name="Woyke T."/>
            <person name="Ryan C.M."/>
            <person name="Banfield J.F."/>
        </authorList>
    </citation>
    <scope>NUCLEOTIDE SEQUENCE [LARGE SCALE GENOMIC DNA]</scope>
</reference>
<protein>
    <submittedName>
        <fullName evidence="2">Uncharacterized protein</fullName>
    </submittedName>
</protein>
<comment type="caution">
    <text evidence="2">The sequence shown here is derived from an EMBL/GenBank/DDBJ whole genome shotgun (WGS) entry which is preliminary data.</text>
</comment>
<name>A0A2M7VFG2_9BACT</name>
<evidence type="ECO:0000256" key="1">
    <source>
        <dbReference type="SAM" id="Phobius"/>
    </source>
</evidence>
<evidence type="ECO:0000313" key="3">
    <source>
        <dbReference type="Proteomes" id="UP000230405"/>
    </source>
</evidence>
<dbReference type="AlphaFoldDB" id="A0A2M7VFG2"/>
<dbReference type="Proteomes" id="UP000230405">
    <property type="component" value="Unassembled WGS sequence"/>
</dbReference>
<keyword evidence="1" id="KW-1133">Transmembrane helix</keyword>
<accession>A0A2M7VFG2</accession>
<proteinExistence type="predicted"/>
<feature type="transmembrane region" description="Helical" evidence="1">
    <location>
        <begin position="85"/>
        <end position="118"/>
    </location>
</feature>
<keyword evidence="1" id="KW-0812">Transmembrane</keyword>
<sequence>MLKQAEIIYIGRVLIYDYVKKFVYFPFWWYTQGLVNTLRSAARSLTAANNRLSISILLRYWFKPMYGQYDTAGKLISFFMRTVQLLWHLLLMLIWLLLLVATTIFYLLLPLGIIYQIIF</sequence>
<keyword evidence="1" id="KW-0472">Membrane</keyword>
<evidence type="ECO:0000313" key="2">
    <source>
        <dbReference type="EMBL" id="PIZ99325.1"/>
    </source>
</evidence>
<organism evidence="2 3">
    <name type="scientific">Candidatus Komeilibacteria bacterium CG_4_10_14_0_2_um_filter_37_10</name>
    <dbReference type="NCBI Taxonomy" id="1974470"/>
    <lineage>
        <taxon>Bacteria</taxon>
        <taxon>Candidatus Komeiliibacteriota</taxon>
    </lineage>
</organism>
<dbReference type="EMBL" id="PFPO01000035">
    <property type="protein sequence ID" value="PIZ99325.1"/>
    <property type="molecule type" value="Genomic_DNA"/>
</dbReference>
<gene>
    <name evidence="2" type="ORF">COX77_01835</name>
</gene>